<keyword evidence="19" id="KW-1185">Reference proteome</keyword>
<accession>A0A6A6SP00</accession>
<comment type="similarity">
    <text evidence="4 14">Belongs to the peptidase M24B family.</text>
</comment>
<dbReference type="Gene3D" id="3.40.350.10">
    <property type="entry name" value="Creatinase/prolidase N-terminal domain"/>
    <property type="match status" value="1"/>
</dbReference>
<keyword evidence="9" id="KW-0378">Hydrolase</keyword>
<evidence type="ECO:0000256" key="1">
    <source>
        <dbReference type="ARBA" id="ARBA00001424"/>
    </source>
</evidence>
<keyword evidence="11" id="KW-0464">Manganese</keyword>
<reference evidence="18" key="1">
    <citation type="journal article" date="2020" name="Stud. Mycol.">
        <title>101 Dothideomycetes genomes: a test case for predicting lifestyles and emergence of pathogens.</title>
        <authorList>
            <person name="Haridas S."/>
            <person name="Albert R."/>
            <person name="Binder M."/>
            <person name="Bloem J."/>
            <person name="Labutti K."/>
            <person name="Salamov A."/>
            <person name="Andreopoulos B."/>
            <person name="Baker S."/>
            <person name="Barry K."/>
            <person name="Bills G."/>
            <person name="Bluhm B."/>
            <person name="Cannon C."/>
            <person name="Castanera R."/>
            <person name="Culley D."/>
            <person name="Daum C."/>
            <person name="Ezra D."/>
            <person name="Gonzalez J."/>
            <person name="Henrissat B."/>
            <person name="Kuo A."/>
            <person name="Liang C."/>
            <person name="Lipzen A."/>
            <person name="Lutzoni F."/>
            <person name="Magnuson J."/>
            <person name="Mondo S."/>
            <person name="Nolan M."/>
            <person name="Ohm R."/>
            <person name="Pangilinan J."/>
            <person name="Park H.-J."/>
            <person name="Ramirez L."/>
            <person name="Alfaro M."/>
            <person name="Sun H."/>
            <person name="Tritt A."/>
            <person name="Yoshinaga Y."/>
            <person name="Zwiers L.-H."/>
            <person name="Turgeon B."/>
            <person name="Goodwin S."/>
            <person name="Spatafora J."/>
            <person name="Crous P."/>
            <person name="Grigoriev I."/>
        </authorList>
    </citation>
    <scope>NUCLEOTIDE SEQUENCE</scope>
    <source>
        <strain evidence="18">CBS 122681</strain>
    </source>
</reference>
<gene>
    <name evidence="18" type="ORF">K491DRAFT_699296</name>
</gene>
<keyword evidence="6" id="KW-0031">Aminopeptidase</keyword>
<dbReference type="GO" id="GO:0006508">
    <property type="term" value="P:proteolysis"/>
    <property type="evidence" value="ECO:0007669"/>
    <property type="project" value="UniProtKB-KW"/>
</dbReference>
<comment type="cofactor">
    <cofactor evidence="2">
        <name>Mn(2+)</name>
        <dbReference type="ChEBI" id="CHEBI:29035"/>
    </cofactor>
</comment>
<dbReference type="EC" id="3.4.11.9" evidence="5"/>
<keyword evidence="15" id="KW-0175">Coiled coil</keyword>
<feature type="domain" description="Aminopeptidase P N-terminal" evidence="17">
    <location>
        <begin position="43"/>
        <end position="175"/>
    </location>
</feature>
<dbReference type="Pfam" id="PF05195">
    <property type="entry name" value="AMP_N"/>
    <property type="match status" value="1"/>
</dbReference>
<dbReference type="PANTHER" id="PTHR43226:SF3">
    <property type="entry name" value="XAA-PRO AMINOPEPTIDASE AN0832-RELATED"/>
    <property type="match status" value="1"/>
</dbReference>
<dbReference type="GO" id="GO:0030145">
    <property type="term" value="F:manganese ion binding"/>
    <property type="evidence" value="ECO:0007669"/>
    <property type="project" value="InterPro"/>
</dbReference>
<dbReference type="OrthoDB" id="10261878at2759"/>
<evidence type="ECO:0000313" key="18">
    <source>
        <dbReference type="EMBL" id="KAF2647914.1"/>
    </source>
</evidence>
<evidence type="ECO:0000256" key="16">
    <source>
        <dbReference type="SAM" id="MobiDB-lite"/>
    </source>
</evidence>
<dbReference type="AlphaFoldDB" id="A0A6A6SP00"/>
<evidence type="ECO:0000256" key="11">
    <source>
        <dbReference type="ARBA" id="ARBA00023211"/>
    </source>
</evidence>
<dbReference type="InterPro" id="IPR052433">
    <property type="entry name" value="X-Pro_dipept-like"/>
</dbReference>
<evidence type="ECO:0000313" key="19">
    <source>
        <dbReference type="Proteomes" id="UP000799324"/>
    </source>
</evidence>
<keyword evidence="8 14" id="KW-0479">Metal-binding</keyword>
<evidence type="ECO:0000259" key="17">
    <source>
        <dbReference type="SMART" id="SM01011"/>
    </source>
</evidence>
<dbReference type="CDD" id="cd01087">
    <property type="entry name" value="Prolidase"/>
    <property type="match status" value="1"/>
</dbReference>
<evidence type="ECO:0000256" key="14">
    <source>
        <dbReference type="RuleBase" id="RU000590"/>
    </source>
</evidence>
<dbReference type="InterPro" id="IPR007865">
    <property type="entry name" value="Aminopep_P_N"/>
</dbReference>
<dbReference type="EMBL" id="MU004571">
    <property type="protein sequence ID" value="KAF2647914.1"/>
    <property type="molecule type" value="Genomic_DNA"/>
</dbReference>
<name>A0A6A6SP00_9PLEO</name>
<comment type="catalytic activity">
    <reaction evidence="1">
        <text>Release of any N-terminal amino acid, including proline, that is linked to proline, even from a dipeptide or tripeptide.</text>
        <dbReference type="EC" id="3.4.11.9"/>
    </reaction>
</comment>
<sequence>MDGSVRSRVPAAVADAALVSEKLVQHNQEYRLHLKALSRWEKYPAKQHARRVQEKLGVRRGLIYLAGQPARSNEDSDMPAPWRQRRYFYYLSGVNEPNCHVTYDIQNDVLTLFLPRIDPKRVIWNGRGSTPAEALDKYDLDQVFFVDEMEDYVYDWMKFNRGDLYLLHPTQSPQYNGLYGNIDSESLQPAINRARIIKDEHEVQMIRKANEISSTAHKLILANISRFKNEAQVEGLFLDACISRQAKQQAYDPIAASGVNAGTLHYDANNEDFEDRQLMCLDAGCEWNLYASDITRTFPLSGSWPSAEAKNTYLLVQKMQDTCIERLGPGVRYLDIHILAHQIAIDGLLKLGILHNGTSEEIFNAGTSRAFFPHGLGHHVGLEVHDVGQGELMSAKKDYSKYENVPSLYPQNFHQPVYDKELCMAPTDPQSPHLEEGMIVTVEPGIYFSVYALNMFYLPSPIHSKYINLDVVKKYLPVGGVRIEDDILITSKGYENLTTAPKGEAMLDIIRSRDSLTLPRSCLRNIQVGRKEKEAAPLRAPGIPKDTPVPVLKPITRAATLPIDRKDRRCVDFEPFEGPSLYSGFKRASTTDLPGSTVQSPRLPTYLQNAAKPLCGKLTQGARHAYLKVGEDSTGTIPPIWPYSRDRSTQPCSKCNILMQTLERLSEQLEDQDISAKPQSRSTGDPLCDDFLISENMAPRFKRLQQVNDETIIRREDKEGLDEEETLLQKATDKHRQEQERLKKLQERLRLTRASSALEERHAWLERERTSYNKRFSGISDSSSSSDQKQAARKGSPTHVPDSLKAATGAVKDDILSLNDHPPPAMSPWRPISAPHKIWSQKPIINNDLATVEDARTEHTPLAPIFSPPFQQAEFNPINFPKRNTFPPPVSHPIANPTITNNSIAQSTNWTAPCSTRPPPYRVDEESRARLEKVGRDLRALRESHEREVLERRAKRVEKLRLERTEDD</sequence>
<comment type="function">
    <text evidence="3">Catalyzes the removal of a penultimate prolyl residue from the N-termini of peptides.</text>
</comment>
<evidence type="ECO:0000256" key="3">
    <source>
        <dbReference type="ARBA" id="ARBA00002443"/>
    </source>
</evidence>
<dbReference type="PROSITE" id="PS00491">
    <property type="entry name" value="PROLINE_PEPTIDASE"/>
    <property type="match status" value="1"/>
</dbReference>
<feature type="coiled-coil region" evidence="15">
    <location>
        <begin position="721"/>
        <end position="755"/>
    </location>
</feature>
<feature type="region of interest" description="Disordered" evidence="16">
    <location>
        <begin position="904"/>
        <end position="928"/>
    </location>
</feature>
<keyword evidence="10" id="KW-0482">Metalloprotease</keyword>
<feature type="compositionally biased region" description="Polar residues" evidence="16">
    <location>
        <begin position="904"/>
        <end position="914"/>
    </location>
</feature>
<evidence type="ECO:0000256" key="2">
    <source>
        <dbReference type="ARBA" id="ARBA00001936"/>
    </source>
</evidence>
<evidence type="ECO:0000256" key="9">
    <source>
        <dbReference type="ARBA" id="ARBA00022801"/>
    </source>
</evidence>
<dbReference type="SUPFAM" id="SSF53092">
    <property type="entry name" value="Creatinase/prolidase N-terminal domain"/>
    <property type="match status" value="1"/>
</dbReference>
<dbReference type="InterPro" id="IPR000994">
    <property type="entry name" value="Pept_M24"/>
</dbReference>
<dbReference type="Proteomes" id="UP000799324">
    <property type="component" value="Unassembled WGS sequence"/>
</dbReference>
<dbReference type="PANTHER" id="PTHR43226">
    <property type="entry name" value="XAA-PRO AMINOPEPTIDASE 3"/>
    <property type="match status" value="1"/>
</dbReference>
<protein>
    <recommendedName>
        <fullName evidence="5">Xaa-Pro aminopeptidase</fullName>
        <ecNumber evidence="5">3.4.11.9</ecNumber>
    </recommendedName>
    <alternativeName>
        <fullName evidence="12">Aminoacylproline aminopeptidase</fullName>
    </alternativeName>
    <alternativeName>
        <fullName evidence="13">Prolidase</fullName>
    </alternativeName>
</protein>
<evidence type="ECO:0000256" key="8">
    <source>
        <dbReference type="ARBA" id="ARBA00022723"/>
    </source>
</evidence>
<dbReference type="InterPro" id="IPR001131">
    <property type="entry name" value="Peptidase_M24B_aminopep-P_CS"/>
</dbReference>
<dbReference type="GO" id="GO:0070006">
    <property type="term" value="F:metalloaminopeptidase activity"/>
    <property type="evidence" value="ECO:0007669"/>
    <property type="project" value="InterPro"/>
</dbReference>
<evidence type="ECO:0000256" key="4">
    <source>
        <dbReference type="ARBA" id="ARBA00008766"/>
    </source>
</evidence>
<dbReference type="SUPFAM" id="SSF55920">
    <property type="entry name" value="Creatinase/aminopeptidase"/>
    <property type="match status" value="1"/>
</dbReference>
<evidence type="ECO:0000256" key="12">
    <source>
        <dbReference type="ARBA" id="ARBA00030849"/>
    </source>
</evidence>
<dbReference type="InterPro" id="IPR029149">
    <property type="entry name" value="Creatin/AminoP/Spt16_N"/>
</dbReference>
<dbReference type="SMART" id="SM01011">
    <property type="entry name" value="AMP_N"/>
    <property type="match status" value="1"/>
</dbReference>
<proteinExistence type="inferred from homology"/>
<feature type="region of interest" description="Disordered" evidence="16">
    <location>
        <begin position="776"/>
        <end position="803"/>
    </location>
</feature>
<evidence type="ECO:0000256" key="13">
    <source>
        <dbReference type="ARBA" id="ARBA00032413"/>
    </source>
</evidence>
<organism evidence="18 19">
    <name type="scientific">Lophiostoma macrostomum CBS 122681</name>
    <dbReference type="NCBI Taxonomy" id="1314788"/>
    <lineage>
        <taxon>Eukaryota</taxon>
        <taxon>Fungi</taxon>
        <taxon>Dikarya</taxon>
        <taxon>Ascomycota</taxon>
        <taxon>Pezizomycotina</taxon>
        <taxon>Dothideomycetes</taxon>
        <taxon>Pleosporomycetidae</taxon>
        <taxon>Pleosporales</taxon>
        <taxon>Lophiostomataceae</taxon>
        <taxon>Lophiostoma</taxon>
    </lineage>
</organism>
<dbReference type="Pfam" id="PF00557">
    <property type="entry name" value="Peptidase_M24"/>
    <property type="match status" value="1"/>
</dbReference>
<dbReference type="InterPro" id="IPR036005">
    <property type="entry name" value="Creatinase/aminopeptidase-like"/>
</dbReference>
<dbReference type="Gene3D" id="3.90.230.10">
    <property type="entry name" value="Creatinase/methionine aminopeptidase superfamily"/>
    <property type="match status" value="1"/>
</dbReference>
<evidence type="ECO:0000256" key="5">
    <source>
        <dbReference type="ARBA" id="ARBA00012574"/>
    </source>
</evidence>
<evidence type="ECO:0000256" key="10">
    <source>
        <dbReference type="ARBA" id="ARBA00023049"/>
    </source>
</evidence>
<evidence type="ECO:0000256" key="6">
    <source>
        <dbReference type="ARBA" id="ARBA00022438"/>
    </source>
</evidence>
<evidence type="ECO:0000256" key="7">
    <source>
        <dbReference type="ARBA" id="ARBA00022670"/>
    </source>
</evidence>
<keyword evidence="7" id="KW-0645">Protease</keyword>
<evidence type="ECO:0000256" key="15">
    <source>
        <dbReference type="SAM" id="Coils"/>
    </source>
</evidence>